<keyword evidence="4" id="KW-1185">Reference proteome</keyword>
<dbReference type="Gene3D" id="3.30.420.40">
    <property type="match status" value="3"/>
</dbReference>
<sequence>MVKVNGATTSVELREHNRVRLLRAVHDCGADRTRSQLTRDLDLARGTASVLVAGLVSDALLHEEPSAGHTRGRPTQVPGPHPLGPIALAVDLREDRWELAACELGGRALMLASGSHDGTPAGALLPLGRALRTRALEYGPRLIGIGLAAPGPVRSGRLVDIGHLGWRAIDVPAHLASAVSAHSPEAGEPPAPAPRRIAVPQAPEPPEVPGSPVPWIERPRRAAARAPRRAEGVPSLWGVPLHLGNDTACAALAEARRGRMAGIGVGLHIHVDFDLGGLLVVEGRPLGGATGMGAEFGHLPLTGGTRRCVCGALGCWGMDVGANALLRHLGMAAGGGRGRDLAQAILADGARGDAAARESVAANASSLGAGLACLVNAHDPELVTLSGLGADLYQQAPGVLDNAFLNGLMTIRADSPPPLLRSDLGWRGPLLGAMETVFDAFLTPEALRAWNAAP</sequence>
<dbReference type="Pfam" id="PF00480">
    <property type="entry name" value="ROK"/>
    <property type="match status" value="1"/>
</dbReference>
<organism evidence="3 4">
    <name type="scientific">Nonomuraea longicatena</name>
    <dbReference type="NCBI Taxonomy" id="83682"/>
    <lineage>
        <taxon>Bacteria</taxon>
        <taxon>Bacillati</taxon>
        <taxon>Actinomycetota</taxon>
        <taxon>Actinomycetes</taxon>
        <taxon>Streptosporangiales</taxon>
        <taxon>Streptosporangiaceae</taxon>
        <taxon>Nonomuraea</taxon>
    </lineage>
</organism>
<evidence type="ECO:0000313" key="3">
    <source>
        <dbReference type="EMBL" id="GAA0914230.1"/>
    </source>
</evidence>
<comment type="similarity">
    <text evidence="1">Belongs to the ROK (NagC/XylR) family.</text>
</comment>
<protein>
    <submittedName>
        <fullName evidence="3">ROK family transcriptional regulator</fullName>
    </submittedName>
</protein>
<evidence type="ECO:0000313" key="4">
    <source>
        <dbReference type="Proteomes" id="UP001501578"/>
    </source>
</evidence>
<dbReference type="Proteomes" id="UP001501578">
    <property type="component" value="Unassembled WGS sequence"/>
</dbReference>
<dbReference type="InterPro" id="IPR036390">
    <property type="entry name" value="WH_DNA-bd_sf"/>
</dbReference>
<dbReference type="Gene3D" id="1.10.10.10">
    <property type="entry name" value="Winged helix-like DNA-binding domain superfamily/Winged helix DNA-binding domain"/>
    <property type="match status" value="1"/>
</dbReference>
<evidence type="ECO:0000256" key="2">
    <source>
        <dbReference type="SAM" id="MobiDB-lite"/>
    </source>
</evidence>
<dbReference type="RefSeq" id="WP_343948223.1">
    <property type="nucleotide sequence ID" value="NZ_BAAAHQ010000001.1"/>
</dbReference>
<name>A0ABN1NQ75_9ACTN</name>
<dbReference type="PANTHER" id="PTHR18964">
    <property type="entry name" value="ROK (REPRESSOR, ORF, KINASE) FAMILY"/>
    <property type="match status" value="1"/>
</dbReference>
<dbReference type="SUPFAM" id="SSF53067">
    <property type="entry name" value="Actin-like ATPase domain"/>
    <property type="match status" value="1"/>
</dbReference>
<feature type="region of interest" description="Disordered" evidence="2">
    <location>
        <begin position="180"/>
        <end position="216"/>
    </location>
</feature>
<dbReference type="InterPro" id="IPR000600">
    <property type="entry name" value="ROK"/>
</dbReference>
<dbReference type="InterPro" id="IPR043129">
    <property type="entry name" value="ATPase_NBD"/>
</dbReference>
<proteinExistence type="inferred from homology"/>
<dbReference type="InterPro" id="IPR036388">
    <property type="entry name" value="WH-like_DNA-bd_sf"/>
</dbReference>
<dbReference type="EMBL" id="BAAAHQ010000001">
    <property type="protein sequence ID" value="GAA0914230.1"/>
    <property type="molecule type" value="Genomic_DNA"/>
</dbReference>
<dbReference type="SUPFAM" id="SSF46785">
    <property type="entry name" value="Winged helix' DNA-binding domain"/>
    <property type="match status" value="1"/>
</dbReference>
<gene>
    <name evidence="3" type="ORF">GCM10009560_07450</name>
</gene>
<comment type="caution">
    <text evidence="3">The sequence shown here is derived from an EMBL/GenBank/DDBJ whole genome shotgun (WGS) entry which is preliminary data.</text>
</comment>
<reference evidence="3 4" key="1">
    <citation type="journal article" date="2019" name="Int. J. Syst. Evol. Microbiol.">
        <title>The Global Catalogue of Microorganisms (GCM) 10K type strain sequencing project: providing services to taxonomists for standard genome sequencing and annotation.</title>
        <authorList>
            <consortium name="The Broad Institute Genomics Platform"/>
            <consortium name="The Broad Institute Genome Sequencing Center for Infectious Disease"/>
            <person name="Wu L."/>
            <person name="Ma J."/>
        </authorList>
    </citation>
    <scope>NUCLEOTIDE SEQUENCE [LARGE SCALE GENOMIC DNA]</scope>
    <source>
        <strain evidence="3 4">JCM 11136</strain>
    </source>
</reference>
<feature type="compositionally biased region" description="Pro residues" evidence="2">
    <location>
        <begin position="202"/>
        <end position="212"/>
    </location>
</feature>
<dbReference type="PANTHER" id="PTHR18964:SF149">
    <property type="entry name" value="BIFUNCTIONAL UDP-N-ACETYLGLUCOSAMINE 2-EPIMERASE_N-ACETYLMANNOSAMINE KINASE"/>
    <property type="match status" value="1"/>
</dbReference>
<evidence type="ECO:0000256" key="1">
    <source>
        <dbReference type="ARBA" id="ARBA00006479"/>
    </source>
</evidence>
<accession>A0ABN1NQ75</accession>